<evidence type="ECO:0000313" key="4">
    <source>
        <dbReference type="Proteomes" id="UP000053370"/>
    </source>
</evidence>
<gene>
    <name evidence="3" type="ORF">ATC1_13935</name>
</gene>
<name>A0A0S7BW57_9CHLR</name>
<dbReference type="Proteomes" id="UP000053370">
    <property type="component" value="Unassembled WGS sequence"/>
</dbReference>
<keyword evidence="4" id="KW-1185">Reference proteome</keyword>
<dbReference type="Pfam" id="PF02517">
    <property type="entry name" value="Rce1-like"/>
    <property type="match status" value="1"/>
</dbReference>
<dbReference type="InterPro" id="IPR042150">
    <property type="entry name" value="MmRce1-like"/>
</dbReference>
<dbReference type="AlphaFoldDB" id="A0A0S7BW57"/>
<dbReference type="RefSeq" id="WP_062281194.1">
    <property type="nucleotide sequence ID" value="NZ_DF968181.1"/>
</dbReference>
<evidence type="ECO:0000256" key="1">
    <source>
        <dbReference type="SAM" id="Phobius"/>
    </source>
</evidence>
<dbReference type="STRING" id="1678840.ATC1_13935"/>
<dbReference type="EMBL" id="DF968181">
    <property type="protein sequence ID" value="GAP40953.1"/>
    <property type="molecule type" value="Genomic_DNA"/>
</dbReference>
<keyword evidence="1" id="KW-1133">Transmembrane helix</keyword>
<feature type="domain" description="CAAX prenyl protease 2/Lysostaphin resistance protein A-like" evidence="2">
    <location>
        <begin position="149"/>
        <end position="269"/>
    </location>
</feature>
<organism evidence="3">
    <name type="scientific">Flexilinea flocculi</name>
    <dbReference type="NCBI Taxonomy" id="1678840"/>
    <lineage>
        <taxon>Bacteria</taxon>
        <taxon>Bacillati</taxon>
        <taxon>Chloroflexota</taxon>
        <taxon>Anaerolineae</taxon>
        <taxon>Anaerolineales</taxon>
        <taxon>Anaerolineaceae</taxon>
        <taxon>Flexilinea</taxon>
    </lineage>
</organism>
<keyword evidence="1" id="KW-0812">Transmembrane</keyword>
<reference evidence="3" key="1">
    <citation type="journal article" date="2015" name="Genome Announc.">
        <title>Draft Genome Sequence of Anaerolineae Strain TC1, a Novel Isolate from a Methanogenic Wastewater Treatment System.</title>
        <authorList>
            <person name="Matsuura N."/>
            <person name="Tourlousse D.M."/>
            <person name="Sun L."/>
            <person name="Toyonaga M."/>
            <person name="Kuroda K."/>
            <person name="Ohashi A."/>
            <person name="Cruz R."/>
            <person name="Yamaguchi T."/>
            <person name="Sekiguchi Y."/>
        </authorList>
    </citation>
    <scope>NUCLEOTIDE SEQUENCE [LARGE SCALE GENOMIC DNA]</scope>
    <source>
        <strain evidence="3">TC1</strain>
    </source>
</reference>
<feature type="transmembrane region" description="Helical" evidence="1">
    <location>
        <begin position="290"/>
        <end position="308"/>
    </location>
</feature>
<keyword evidence="1" id="KW-0472">Membrane</keyword>
<feature type="transmembrane region" description="Helical" evidence="1">
    <location>
        <begin position="40"/>
        <end position="62"/>
    </location>
</feature>
<dbReference type="PANTHER" id="PTHR35797:SF1">
    <property type="entry name" value="PROTEASE"/>
    <property type="match status" value="1"/>
</dbReference>
<keyword evidence="3" id="KW-0645">Protease</keyword>
<dbReference type="GO" id="GO:0004175">
    <property type="term" value="F:endopeptidase activity"/>
    <property type="evidence" value="ECO:0007669"/>
    <property type="project" value="UniProtKB-ARBA"/>
</dbReference>
<dbReference type="GO" id="GO:0080120">
    <property type="term" value="P:CAAX-box protein maturation"/>
    <property type="evidence" value="ECO:0007669"/>
    <property type="project" value="UniProtKB-ARBA"/>
</dbReference>
<dbReference type="OrthoDB" id="9777755at2"/>
<dbReference type="GO" id="GO:0006508">
    <property type="term" value="P:proteolysis"/>
    <property type="evidence" value="ECO:0007669"/>
    <property type="project" value="UniProtKB-KW"/>
</dbReference>
<sequence>MLKSDTKRICIFLALAFGIPWSTALILSQTVLKRDNPLQAAAMANGIFIATPWLANLLTRLITRESWKDLWLKPNFRIGWKYWLALWLLPLLAVIIGGLLFYAIFPQSFDPAAGALRKMTANLPAAATLSPGLLALQITLSILFISSPINAIASLGEEFGWRAYLLQKLCNRLDQHTSAESVKEDESLEVGTFHTAGAYKGALLTGAIHGIWHLPLIVMTSSYSAGLTLLTVLVYLVFTMSLSVLFSWGVLKSGSVWPAAIGHGVVNALSVLPGFFLAGQPLPLLGPDPSGLLGGSGFIILALSLLFYRPAKTELTVQK</sequence>
<feature type="transmembrane region" description="Helical" evidence="1">
    <location>
        <begin position="125"/>
        <end position="145"/>
    </location>
</feature>
<keyword evidence="3" id="KW-0378">Hydrolase</keyword>
<evidence type="ECO:0000313" key="3">
    <source>
        <dbReference type="EMBL" id="GAP40953.1"/>
    </source>
</evidence>
<evidence type="ECO:0000259" key="2">
    <source>
        <dbReference type="Pfam" id="PF02517"/>
    </source>
</evidence>
<feature type="transmembrane region" description="Helical" evidence="1">
    <location>
        <begin position="227"/>
        <end position="250"/>
    </location>
</feature>
<proteinExistence type="predicted"/>
<dbReference type="InterPro" id="IPR003675">
    <property type="entry name" value="Rce1/LyrA-like_dom"/>
</dbReference>
<feature type="transmembrane region" description="Helical" evidence="1">
    <location>
        <begin position="256"/>
        <end position="278"/>
    </location>
</feature>
<accession>A0A0S7BW57</accession>
<feature type="transmembrane region" description="Helical" evidence="1">
    <location>
        <begin position="82"/>
        <end position="105"/>
    </location>
</feature>
<protein>
    <submittedName>
        <fullName evidence="3">CAAX protease self-immunity</fullName>
    </submittedName>
</protein>
<dbReference type="PANTHER" id="PTHR35797">
    <property type="entry name" value="PROTEASE-RELATED"/>
    <property type="match status" value="1"/>
</dbReference>